<proteinExistence type="predicted"/>
<protein>
    <submittedName>
        <fullName evidence="1">Uncharacterized protein</fullName>
    </submittedName>
</protein>
<dbReference type="RefSeq" id="WP_068899801.1">
    <property type="nucleotide sequence ID" value="NZ_JBHUIF010000033.1"/>
</dbReference>
<evidence type="ECO:0000313" key="1">
    <source>
        <dbReference type="EMBL" id="ODA35240.1"/>
    </source>
</evidence>
<reference evidence="1 2" key="1">
    <citation type="submission" date="2016-05" db="EMBL/GenBank/DDBJ databases">
        <title>Genomic Taxonomy of the Vibrionaceae.</title>
        <authorList>
            <person name="Gomez-Gil B."/>
            <person name="Enciso-Ibarra J."/>
        </authorList>
    </citation>
    <scope>NUCLEOTIDE SEQUENCE [LARGE SCALE GENOMIC DNA]</scope>
    <source>
        <strain evidence="1 2">CAIM 1920</strain>
    </source>
</reference>
<dbReference type="EMBL" id="LYBM01000005">
    <property type="protein sequence ID" value="ODA35240.1"/>
    <property type="molecule type" value="Genomic_DNA"/>
</dbReference>
<organism evidence="1 2">
    <name type="scientific">Veronia pacifica</name>
    <dbReference type="NCBI Taxonomy" id="1080227"/>
    <lineage>
        <taxon>Bacteria</taxon>
        <taxon>Pseudomonadati</taxon>
        <taxon>Pseudomonadota</taxon>
        <taxon>Gammaproteobacteria</taxon>
        <taxon>Vibrionales</taxon>
        <taxon>Vibrionaceae</taxon>
        <taxon>Veronia</taxon>
    </lineage>
</organism>
<gene>
    <name evidence="1" type="ORF">A8L45_04835</name>
</gene>
<accession>A0A1C3EPR0</accession>
<sequence>MSMRLKLLLQKFGFKSVSGGSSPADNGLFSIEQELASLDICWEGSSAGWLLLLTEQLQDTDAFHQLVAVVKSGLMESDDIFSACDDEALTAVIITAISEASNQNGQTCIKCDRHDDSNTRSCSPVCSHCHHGYIPWTDDSRHAFFVQLYPAPYSDFVHYLPLISQITDRLSLDKLAALMSIKGRVEKQMRCEKVVA</sequence>
<comment type="caution">
    <text evidence="1">The sequence shown here is derived from an EMBL/GenBank/DDBJ whole genome shotgun (WGS) entry which is preliminary data.</text>
</comment>
<dbReference type="AlphaFoldDB" id="A0A1C3EPR0"/>
<name>A0A1C3EPR0_9GAMM</name>
<dbReference type="Proteomes" id="UP000094936">
    <property type="component" value="Unassembled WGS sequence"/>
</dbReference>
<evidence type="ECO:0000313" key="2">
    <source>
        <dbReference type="Proteomes" id="UP000094936"/>
    </source>
</evidence>
<keyword evidence="2" id="KW-1185">Reference proteome</keyword>